<dbReference type="SUPFAM" id="SSF64005">
    <property type="entry name" value="Undecaprenyl diphosphate synthase"/>
    <property type="match status" value="1"/>
</dbReference>
<organism evidence="13 14">
    <name type="scientific">Musa troglodytarum</name>
    <name type="common">fe'i banana</name>
    <dbReference type="NCBI Taxonomy" id="320322"/>
    <lineage>
        <taxon>Eukaryota</taxon>
        <taxon>Viridiplantae</taxon>
        <taxon>Streptophyta</taxon>
        <taxon>Embryophyta</taxon>
        <taxon>Tracheophyta</taxon>
        <taxon>Spermatophyta</taxon>
        <taxon>Magnoliopsida</taxon>
        <taxon>Liliopsida</taxon>
        <taxon>Zingiberales</taxon>
        <taxon>Musaceae</taxon>
        <taxon>Musa</taxon>
    </lineage>
</organism>
<dbReference type="PANTHER" id="PTHR21528:SF0">
    <property type="entry name" value="DEHYDRODOLICHYL DIPHOSPHATE SYNTHASE COMPLEX SUBUNIT NUS1"/>
    <property type="match status" value="1"/>
</dbReference>
<keyword evidence="14" id="KW-1185">Reference proteome</keyword>
<evidence type="ECO:0000256" key="9">
    <source>
        <dbReference type="ARBA" id="ARBA00022842"/>
    </source>
</evidence>
<comment type="subcellular location">
    <subcellularLocation>
        <location evidence="2">Endoplasmic reticulum membrane</location>
    </subcellularLocation>
</comment>
<evidence type="ECO:0000313" key="14">
    <source>
        <dbReference type="Proteomes" id="UP001055439"/>
    </source>
</evidence>
<evidence type="ECO:0000256" key="10">
    <source>
        <dbReference type="ARBA" id="ARBA00022989"/>
    </source>
</evidence>
<sequence>DDLQTLFRNSSSVIIYSAIISPVRWERRELDLILLLASYASCCRWIWLARTLGSGSLFHSFSGVEFLSIRKFQAPMILKLILGFCWYLLHLMVNLRHMGSSVNDLLFSYIISMGLLLKHQNLQLDELNSLAVVVDSEEAKNTTKIKQLLCWLSSIGIKYVILYDMQGVLKQTIRTDLESLTNTSMTPCSVVDAKMVTSLFHFEKMAIEIISLADGKEGVAKAASFLYSEHMKDDSEICYRSEPDFTESDVANALKATGSAGAEPDLLLVYGPARCHLGFPAWRLRYTEIVHMGRLRSMKFAVIVKTMHDFSKKHQNYGK</sequence>
<dbReference type="Gene3D" id="3.40.1180.10">
    <property type="entry name" value="Decaprenyl diphosphate synthase-like"/>
    <property type="match status" value="1"/>
</dbReference>
<dbReference type="InterPro" id="IPR038887">
    <property type="entry name" value="Nus1/NgBR"/>
</dbReference>
<dbReference type="EMBL" id="CP097509">
    <property type="protein sequence ID" value="URE15498.1"/>
    <property type="molecule type" value="Genomic_DNA"/>
</dbReference>
<dbReference type="Proteomes" id="UP001055439">
    <property type="component" value="Chromosome 7"/>
</dbReference>
<evidence type="ECO:0000256" key="7">
    <source>
        <dbReference type="ARBA" id="ARBA00022692"/>
    </source>
</evidence>
<evidence type="ECO:0000313" key="13">
    <source>
        <dbReference type="EMBL" id="URE15498.1"/>
    </source>
</evidence>
<evidence type="ECO:0000256" key="12">
    <source>
        <dbReference type="ARBA" id="ARBA00047353"/>
    </source>
</evidence>
<gene>
    <name evidence="13" type="ORF">MUK42_12071</name>
</gene>
<feature type="non-terminal residue" evidence="13">
    <location>
        <position position="1"/>
    </location>
</feature>
<accession>A0A9E7GQI4</accession>
<evidence type="ECO:0000256" key="11">
    <source>
        <dbReference type="ARBA" id="ARBA00023136"/>
    </source>
</evidence>
<dbReference type="GO" id="GO:0045547">
    <property type="term" value="F:ditrans,polycis-polyprenyl diphosphate synthase [(2E,6E)-farnesyl diphosphate specific] activity"/>
    <property type="evidence" value="ECO:0007669"/>
    <property type="project" value="UniProtKB-EC"/>
</dbReference>
<dbReference type="AlphaFoldDB" id="A0A9E7GQI4"/>
<dbReference type="InterPro" id="IPR036424">
    <property type="entry name" value="UPP_synth-like_sf"/>
</dbReference>
<dbReference type="EC" id="2.5.1.87" evidence="5"/>
<dbReference type="OrthoDB" id="19639at2759"/>
<comment type="cofactor">
    <cofactor evidence="1">
        <name>Mg(2+)</name>
        <dbReference type="ChEBI" id="CHEBI:18420"/>
    </cofactor>
</comment>
<evidence type="ECO:0000256" key="5">
    <source>
        <dbReference type="ARBA" id="ARBA00012596"/>
    </source>
</evidence>
<protein>
    <recommendedName>
        <fullName evidence="5">ditrans,polycis-polyprenyl diphosphate synthase [(2E,6E)-farnesyldiphosphate specific]</fullName>
        <ecNumber evidence="5">2.5.1.87</ecNumber>
    </recommendedName>
</protein>
<evidence type="ECO:0000256" key="4">
    <source>
        <dbReference type="ARBA" id="ARBA00005432"/>
    </source>
</evidence>
<comment type="pathway">
    <text evidence="3">Protein modification; protein glycosylation.</text>
</comment>
<keyword evidence="6" id="KW-0808">Transferase</keyword>
<dbReference type="GO" id="GO:1904423">
    <property type="term" value="C:dehydrodolichyl diphosphate synthase complex"/>
    <property type="evidence" value="ECO:0007669"/>
    <property type="project" value="InterPro"/>
</dbReference>
<evidence type="ECO:0000256" key="2">
    <source>
        <dbReference type="ARBA" id="ARBA00004586"/>
    </source>
</evidence>
<evidence type="ECO:0000256" key="8">
    <source>
        <dbReference type="ARBA" id="ARBA00022824"/>
    </source>
</evidence>
<keyword evidence="7" id="KW-0812">Transmembrane</keyword>
<dbReference type="PANTHER" id="PTHR21528">
    <property type="entry name" value="DEHYDRODOLICHYL DIPHOSPHATE SYNTHASE COMPLEX SUBUNIT NUS1"/>
    <property type="match status" value="1"/>
</dbReference>
<evidence type="ECO:0000256" key="6">
    <source>
        <dbReference type="ARBA" id="ARBA00022679"/>
    </source>
</evidence>
<name>A0A9E7GQI4_9LILI</name>
<keyword evidence="10" id="KW-1133">Transmembrane helix</keyword>
<dbReference type="GO" id="GO:0005789">
    <property type="term" value="C:endoplasmic reticulum membrane"/>
    <property type="evidence" value="ECO:0007669"/>
    <property type="project" value="UniProtKB-SubCell"/>
</dbReference>
<proteinExistence type="inferred from homology"/>
<keyword evidence="11" id="KW-0472">Membrane</keyword>
<keyword evidence="9" id="KW-0460">Magnesium</keyword>
<keyword evidence="8" id="KW-0256">Endoplasmic reticulum</keyword>
<comment type="catalytic activity">
    <reaction evidence="12">
        <text>n isopentenyl diphosphate + (2E,6E)-farnesyl diphosphate = a di-trans,poly-cis-polyprenyl diphosphate + n diphosphate</text>
        <dbReference type="Rhea" id="RHEA:53008"/>
        <dbReference type="Rhea" id="RHEA-COMP:19494"/>
        <dbReference type="ChEBI" id="CHEBI:33019"/>
        <dbReference type="ChEBI" id="CHEBI:128769"/>
        <dbReference type="ChEBI" id="CHEBI:136960"/>
        <dbReference type="ChEBI" id="CHEBI:175763"/>
        <dbReference type="EC" id="2.5.1.87"/>
    </reaction>
</comment>
<evidence type="ECO:0000256" key="3">
    <source>
        <dbReference type="ARBA" id="ARBA00004922"/>
    </source>
</evidence>
<reference evidence="13" key="1">
    <citation type="submission" date="2022-05" db="EMBL/GenBank/DDBJ databases">
        <title>The Musa troglodytarum L. genome provides insights into the mechanism of non-climacteric behaviour and enrichment of carotenoids.</title>
        <authorList>
            <person name="Wang J."/>
        </authorList>
    </citation>
    <scope>NUCLEOTIDE SEQUENCE</scope>
    <source>
        <tissue evidence="13">Leaf</tissue>
    </source>
</reference>
<comment type="similarity">
    <text evidence="4">Belongs to the UPP synthase family.</text>
</comment>
<evidence type="ECO:0000256" key="1">
    <source>
        <dbReference type="ARBA" id="ARBA00001946"/>
    </source>
</evidence>